<dbReference type="PANTHER" id="PTHR33393:SF13">
    <property type="entry name" value="PGA BIOSYNTHESIS PROTEIN CAPA"/>
    <property type="match status" value="1"/>
</dbReference>
<dbReference type="AlphaFoldDB" id="A0A4D4KX05"/>
<dbReference type="CDD" id="cd07381">
    <property type="entry name" value="MPP_CapA"/>
    <property type="match status" value="1"/>
</dbReference>
<gene>
    <name evidence="3" type="ORF">SVIO_015010</name>
</gene>
<dbReference type="SMART" id="SM00854">
    <property type="entry name" value="PGA_cap"/>
    <property type="match status" value="1"/>
</dbReference>
<feature type="domain" description="Capsule synthesis protein CapA" evidence="2">
    <location>
        <begin position="7"/>
        <end position="279"/>
    </location>
</feature>
<organism evidence="3 4">
    <name type="scientific">Streptomyces violaceusniger</name>
    <dbReference type="NCBI Taxonomy" id="68280"/>
    <lineage>
        <taxon>Bacteria</taxon>
        <taxon>Bacillati</taxon>
        <taxon>Actinomycetota</taxon>
        <taxon>Actinomycetes</taxon>
        <taxon>Kitasatosporales</taxon>
        <taxon>Streptomycetaceae</taxon>
        <taxon>Streptomyces</taxon>
        <taxon>Streptomyces violaceusniger group</taxon>
    </lineage>
</organism>
<dbReference type="InterPro" id="IPR029052">
    <property type="entry name" value="Metallo-depent_PP-like"/>
</dbReference>
<dbReference type="PANTHER" id="PTHR33393">
    <property type="entry name" value="POLYGLUTAMINE SYNTHESIS ACCESSORY PROTEIN RV0574C-RELATED"/>
    <property type="match status" value="1"/>
</dbReference>
<evidence type="ECO:0000259" key="2">
    <source>
        <dbReference type="SMART" id="SM00854"/>
    </source>
</evidence>
<dbReference type="SUPFAM" id="SSF56300">
    <property type="entry name" value="Metallo-dependent phosphatases"/>
    <property type="match status" value="1"/>
</dbReference>
<name>A0A4D4KX05_STRVO</name>
<comment type="caution">
    <text evidence="3">The sequence shown here is derived from an EMBL/GenBank/DDBJ whole genome shotgun (WGS) entry which is preliminary data.</text>
</comment>
<dbReference type="InterPro" id="IPR019079">
    <property type="entry name" value="Capsule_synth_CapA"/>
</dbReference>
<proteinExistence type="inferred from homology"/>
<accession>A0A4D4KX05</accession>
<evidence type="ECO:0000313" key="4">
    <source>
        <dbReference type="Proteomes" id="UP000301309"/>
    </source>
</evidence>
<dbReference type="EMBL" id="BJHW01000001">
    <property type="protein sequence ID" value="GDY50878.1"/>
    <property type="molecule type" value="Genomic_DNA"/>
</dbReference>
<evidence type="ECO:0000313" key="3">
    <source>
        <dbReference type="EMBL" id="GDY50878.1"/>
    </source>
</evidence>
<dbReference type="Pfam" id="PF09587">
    <property type="entry name" value="PGA_cap"/>
    <property type="match status" value="1"/>
</dbReference>
<evidence type="ECO:0000256" key="1">
    <source>
        <dbReference type="ARBA" id="ARBA00005662"/>
    </source>
</evidence>
<dbReference type="Proteomes" id="UP000301309">
    <property type="component" value="Unassembled WGS sequence"/>
</dbReference>
<protein>
    <submittedName>
        <fullName evidence="3">Capsular polysaccharide biosynthesis protein</fullName>
    </submittedName>
</protein>
<sequence length="369" mass="40023">MGELRMKLIAVGDVVVARRPAVALDGDLSAGTSALPLLRDADLTIGNLEVPLTDTGYPAEKPVAFRVGSDMAPELARLGLDACSLATNHALDYGIDGLRNTRAALDTAGVAHAGAGENLDEALRAVRLSGRGRAEVAFLSLCCALPPGFNATSHRPGIAPVRVEQAYEFDGVLIEEQPGTVPYVRTKARETDVARAEEAVRRAKELAATVVVAVHWGVPWCYLPSNQGPLAEYQQPLGRRLVDAGADLVIGHHPHCLHPVERYGDGLILYSTGNFLFHPCEEVAPADRRPPSRYKGRMFDRPWFESAVFEVTLGEGPPRLRLHPVELTADGEPVIPTASTARRILRQVEEFSQELAPSTRVDRDGRVRF</sequence>
<dbReference type="Gene3D" id="3.60.21.10">
    <property type="match status" value="1"/>
</dbReference>
<reference evidence="3 4" key="1">
    <citation type="journal article" date="2020" name="Int. J. Syst. Evol. Microbiol.">
        <title>Reclassification of Streptomyces castelarensis and Streptomyces sporoclivatus as later heterotypic synonyms of Streptomyces antimycoticus.</title>
        <authorList>
            <person name="Komaki H."/>
            <person name="Tamura T."/>
        </authorList>
    </citation>
    <scope>NUCLEOTIDE SEQUENCE [LARGE SCALE GENOMIC DNA]</scope>
    <source>
        <strain evidence="3 4">NBRC 13459</strain>
    </source>
</reference>
<keyword evidence="4" id="KW-1185">Reference proteome</keyword>
<dbReference type="InterPro" id="IPR052169">
    <property type="entry name" value="CW_Biosynth-Accessory"/>
</dbReference>
<comment type="similarity">
    <text evidence="1">Belongs to the CapA family.</text>
</comment>